<keyword evidence="2" id="KW-0732">Signal</keyword>
<evidence type="ECO:0000256" key="2">
    <source>
        <dbReference type="SAM" id="SignalP"/>
    </source>
</evidence>
<protein>
    <recommendedName>
        <fullName evidence="5">Peptidase M48 domain-containing protein</fullName>
    </recommendedName>
</protein>
<accession>A0AAD0M7G9</accession>
<keyword evidence="3" id="KW-0614">Plasmid</keyword>
<evidence type="ECO:0000313" key="3">
    <source>
        <dbReference type="EMBL" id="AXH59588.1"/>
    </source>
</evidence>
<gene>
    <name evidence="3" type="ORF">PLA107_030650</name>
</gene>
<reference evidence="3 4" key="1">
    <citation type="journal article" date="2011" name="PLoS Pathog.">
        <title>Dynamic evolution of pathogenicity revealed by sequencing and comparative genomics of 19 Pseudomonas syringae isolates.</title>
        <authorList>
            <person name="Baltrus D.A."/>
            <person name="Nishimura M.T."/>
            <person name="Romanchuk A."/>
            <person name="Chang J.H."/>
            <person name="Mukhtar M.S."/>
            <person name="Cherkis K."/>
            <person name="Roach J."/>
            <person name="Grant S.R."/>
            <person name="Jones C.D."/>
            <person name="Dangl J.L."/>
        </authorList>
    </citation>
    <scope>NUCLEOTIDE SEQUENCE [LARGE SCALE GENOMIC DNA]</scope>
    <source>
        <strain evidence="3 4">M301315</strain>
    </source>
</reference>
<sequence length="437" mass="47995">MRIRHIRPFLASAAIVLCASVIPAIAQAAPALYLNGVDVEGNPVKLATKADIAAQAQREVGSQQLGGAYKFSHNNEYMCTFSLNNPVENRLQNRTYANEYNDPVKGILFAQNVSNFYVAAHELSHCFNHNRLPTGKPLVRMMVNPDFAELVTPVGMLEHSILESYADLSVVMLGASKTGDWTVFTDAVMRARSGLPDPMHLTSNAVSSIIAGIDPKSLKGLSFREINAMVNQEFRKNFLDGRGEIGMGSPGVVRIMQEMNFLGERLKGVASLPGVPAQSAQQLRAQAEVIDKFSAKVYNKLPVDVNDYAFLTALQIVDARQQQKLASASVPASLAGKNLIKQIVQGMDERQNVSTYLYSTMTHNERQADNVLQRKVGVVEKWVMDSRSDVSANLLNEDIRQMIARYTTLSSDQMLTADTGTALRKPGKSYEPSSLSR</sequence>
<geneLocation type="plasmid" evidence="4">
    <name>pmppla107</name>
</geneLocation>
<feature type="signal peptide" evidence="2">
    <location>
        <begin position="1"/>
        <end position="28"/>
    </location>
</feature>
<evidence type="ECO:0008006" key="5">
    <source>
        <dbReference type="Google" id="ProtNLM"/>
    </source>
</evidence>
<dbReference type="RefSeq" id="WP_005742196.1">
    <property type="nucleotide sequence ID" value="NZ_CP031226.1"/>
</dbReference>
<name>A0AAD0M7G9_PSEAV</name>
<dbReference type="GeneID" id="39474613"/>
<evidence type="ECO:0000313" key="4">
    <source>
        <dbReference type="Proteomes" id="UP000006426"/>
    </source>
</evidence>
<feature type="region of interest" description="Disordered" evidence="1">
    <location>
        <begin position="417"/>
        <end position="437"/>
    </location>
</feature>
<organism evidence="3 4">
    <name type="scientific">Pseudomonas amygdali pv. lachrymans str. M301315</name>
    <dbReference type="NCBI Taxonomy" id="629260"/>
    <lineage>
        <taxon>Bacteria</taxon>
        <taxon>Pseudomonadati</taxon>
        <taxon>Pseudomonadota</taxon>
        <taxon>Gammaproteobacteria</taxon>
        <taxon>Pseudomonadales</taxon>
        <taxon>Pseudomonadaceae</taxon>
        <taxon>Pseudomonas</taxon>
        <taxon>Pseudomonas amygdali</taxon>
    </lineage>
</organism>
<proteinExistence type="predicted"/>
<evidence type="ECO:0000256" key="1">
    <source>
        <dbReference type="SAM" id="MobiDB-lite"/>
    </source>
</evidence>
<dbReference type="Proteomes" id="UP000006426">
    <property type="component" value="Plasmid pmppla107"/>
</dbReference>
<feature type="chain" id="PRO_5042094221" description="Peptidase M48 domain-containing protein" evidence="2">
    <location>
        <begin position="29"/>
        <end position="437"/>
    </location>
</feature>
<dbReference type="EMBL" id="CP031226">
    <property type="protein sequence ID" value="AXH59588.1"/>
    <property type="molecule type" value="Genomic_DNA"/>
</dbReference>
<dbReference type="AlphaFoldDB" id="A0AAD0M7G9"/>